<dbReference type="InterPro" id="IPR026856">
    <property type="entry name" value="Sialidase_fam"/>
</dbReference>
<protein>
    <submittedName>
        <fullName evidence="3">Trans-sialidase, putative</fullName>
    </submittedName>
</protein>
<dbReference type="PRINTS" id="PR01803">
    <property type="entry name" value="TCSIALIDASE"/>
</dbReference>
<dbReference type="CDD" id="cd15482">
    <property type="entry name" value="Sialidase_non-viral"/>
    <property type="match status" value="1"/>
</dbReference>
<dbReference type="Pfam" id="PF13859">
    <property type="entry name" value="BNR_3"/>
    <property type="match status" value="1"/>
</dbReference>
<dbReference type="InterPro" id="IPR008377">
    <property type="entry name" value="Sialidase_trypan"/>
</dbReference>
<dbReference type="Gene3D" id="2.120.10.10">
    <property type="match status" value="1"/>
</dbReference>
<dbReference type="OrthoDB" id="2739686at2759"/>
<keyword evidence="4" id="KW-1185">Reference proteome</keyword>
<dbReference type="Proteomes" id="UP000007350">
    <property type="component" value="Unassembled WGS sequence"/>
</dbReference>
<dbReference type="InterPro" id="IPR036278">
    <property type="entry name" value="Sialidase_sf"/>
</dbReference>
<organism evidence="3 4">
    <name type="scientific">Trypanosoma cruzi marinkellei</name>
    <dbReference type="NCBI Taxonomy" id="85056"/>
    <lineage>
        <taxon>Eukaryota</taxon>
        <taxon>Discoba</taxon>
        <taxon>Euglenozoa</taxon>
        <taxon>Kinetoplastea</taxon>
        <taxon>Metakinetoplastina</taxon>
        <taxon>Trypanosomatida</taxon>
        <taxon>Trypanosomatidae</taxon>
        <taxon>Trypanosoma</taxon>
        <taxon>Schizotrypanum</taxon>
    </lineage>
</organism>
<dbReference type="AlphaFoldDB" id="K2N0T1"/>
<evidence type="ECO:0000256" key="1">
    <source>
        <dbReference type="ARBA" id="ARBA00022737"/>
    </source>
</evidence>
<comment type="caution">
    <text evidence="3">The sequence shown here is derived from an EMBL/GenBank/DDBJ whole genome shotgun (WGS) entry which is preliminary data.</text>
</comment>
<proteinExistence type="predicted"/>
<dbReference type="GO" id="GO:0004308">
    <property type="term" value="F:exo-alpha-sialidase activity"/>
    <property type="evidence" value="ECO:0007669"/>
    <property type="project" value="InterPro"/>
</dbReference>
<feature type="non-terminal residue" evidence="3">
    <location>
        <position position="275"/>
    </location>
</feature>
<keyword evidence="1" id="KW-0677">Repeat</keyword>
<dbReference type="EMBL" id="AHKC01016553">
    <property type="protein sequence ID" value="EKF28176.1"/>
    <property type="molecule type" value="Genomic_DNA"/>
</dbReference>
<dbReference type="PANTHER" id="PTHR10628:SF30">
    <property type="entry name" value="EXO-ALPHA-SIALIDASE"/>
    <property type="match status" value="1"/>
</dbReference>
<accession>K2N0T1</accession>
<gene>
    <name evidence="3" type="ORF">MOQ_008086</name>
</gene>
<evidence type="ECO:0000313" key="3">
    <source>
        <dbReference type="EMBL" id="EKF28176.1"/>
    </source>
</evidence>
<reference evidence="3 4" key="1">
    <citation type="journal article" date="2012" name="BMC Genomics">
        <title>Comparative genomic analysis of human infective Trypanosoma cruzi lineages with the bat-restricted subspecies T. cruzi marinkellei.</title>
        <authorList>
            <person name="Franzen O."/>
            <person name="Talavera-Lopez C."/>
            <person name="Ochaya S."/>
            <person name="Butler C.E."/>
            <person name="Messenger L.A."/>
            <person name="Lewis M.D."/>
            <person name="Llewellyn M.S."/>
            <person name="Marinkelle C.J."/>
            <person name="Tyler K.M."/>
            <person name="Miles M.A."/>
            <person name="Andersson B."/>
        </authorList>
    </citation>
    <scope>NUCLEOTIDE SEQUENCE [LARGE SCALE GENOMIC DNA]</scope>
    <source>
        <strain evidence="3 4">B7</strain>
    </source>
</reference>
<dbReference type="PANTHER" id="PTHR10628">
    <property type="entry name" value="SIALIDASE"/>
    <property type="match status" value="1"/>
</dbReference>
<dbReference type="GO" id="GO:0006689">
    <property type="term" value="P:ganglioside catabolic process"/>
    <property type="evidence" value="ECO:0007669"/>
    <property type="project" value="TreeGrafter"/>
</dbReference>
<name>K2N0T1_TRYCR</name>
<feature type="domain" description="Sialidase" evidence="2">
    <location>
        <begin position="16"/>
        <end position="273"/>
    </location>
</feature>
<dbReference type="GO" id="GO:0005737">
    <property type="term" value="C:cytoplasm"/>
    <property type="evidence" value="ECO:0007669"/>
    <property type="project" value="TreeGrafter"/>
</dbReference>
<evidence type="ECO:0000259" key="2">
    <source>
        <dbReference type="Pfam" id="PF13859"/>
    </source>
</evidence>
<dbReference type="GO" id="GO:0016020">
    <property type="term" value="C:membrane"/>
    <property type="evidence" value="ECO:0007669"/>
    <property type="project" value="TreeGrafter"/>
</dbReference>
<evidence type="ECO:0000313" key="4">
    <source>
        <dbReference type="Proteomes" id="UP000007350"/>
    </source>
</evidence>
<dbReference type="GO" id="GO:0009313">
    <property type="term" value="P:oligosaccharide catabolic process"/>
    <property type="evidence" value="ECO:0007669"/>
    <property type="project" value="TreeGrafter"/>
</dbReference>
<feature type="non-terminal residue" evidence="3">
    <location>
        <position position="1"/>
    </location>
</feature>
<sequence>YIDSSWNWTTLVDKVNQSPWNAHTVLSNASVNNRLGGMLNPTTTTKGDKVFLLGGSEFFDESGNMLLKSLDLTLVVGTVTNSTGGEPSGRISWENPKSLSSLKTSAAAHEPKLEKVFPSGGSGVLMEGGTLVFPVFAFYDDDDSDALSMIIYSTDNGENWMLSNGTSPKECENPRITEWEGSLLMIADCEDGQRVYESRDMGTTWTGTIGTLPGVWTKSRSKGLLDLSLHVDALITATVAEKKVMLYTQRGYALGEDEIAALYLWVTDNNRSFYV</sequence>
<dbReference type="SUPFAM" id="SSF50939">
    <property type="entry name" value="Sialidases"/>
    <property type="match status" value="1"/>
</dbReference>
<dbReference type="InterPro" id="IPR011040">
    <property type="entry name" value="Sialidase"/>
</dbReference>